<evidence type="ECO:0000256" key="1">
    <source>
        <dbReference type="ARBA" id="ARBA00022475"/>
    </source>
</evidence>
<feature type="site" description="Important for catalytic activity" evidence="7">
    <location>
        <position position="242"/>
    </location>
</feature>
<dbReference type="InterPro" id="IPR003770">
    <property type="entry name" value="MLTG-like"/>
</dbReference>
<dbReference type="NCBIfam" id="TIGR00247">
    <property type="entry name" value="endolytic transglycosylase MltG"/>
    <property type="match status" value="1"/>
</dbReference>
<gene>
    <name evidence="7" type="primary">mltG</name>
    <name evidence="8" type="ORF">RPIT_06225</name>
</gene>
<comment type="subcellular location">
    <subcellularLocation>
        <location evidence="7">Cell membrane</location>
        <topology evidence="7">Single-pass membrane protein</topology>
    </subcellularLocation>
</comment>
<dbReference type="STRING" id="1610493.RPIT_06225"/>
<keyword evidence="9" id="KW-1185">Reference proteome</keyword>
<dbReference type="EC" id="4.2.2.29" evidence="7"/>
<dbReference type="KEGG" id="tfl:RPIT_06225"/>
<feature type="transmembrane region" description="Helical" evidence="7">
    <location>
        <begin position="20"/>
        <end position="37"/>
    </location>
</feature>
<keyword evidence="4 7" id="KW-0472">Membrane</keyword>
<evidence type="ECO:0000256" key="6">
    <source>
        <dbReference type="ARBA" id="ARBA00023316"/>
    </source>
</evidence>
<dbReference type="Proteomes" id="UP000188324">
    <property type="component" value="Chromosome"/>
</dbReference>
<evidence type="ECO:0000313" key="9">
    <source>
        <dbReference type="Proteomes" id="UP000188324"/>
    </source>
</evidence>
<dbReference type="HAMAP" id="MF_02065">
    <property type="entry name" value="MltG"/>
    <property type="match status" value="1"/>
</dbReference>
<dbReference type="GO" id="GO:0005886">
    <property type="term" value="C:plasma membrane"/>
    <property type="evidence" value="ECO:0007669"/>
    <property type="project" value="UniProtKB-SubCell"/>
</dbReference>
<evidence type="ECO:0000256" key="3">
    <source>
        <dbReference type="ARBA" id="ARBA00022989"/>
    </source>
</evidence>
<dbReference type="GO" id="GO:0008932">
    <property type="term" value="F:lytic endotransglycosylase activity"/>
    <property type="evidence" value="ECO:0007669"/>
    <property type="project" value="UniProtKB-UniRule"/>
</dbReference>
<sequence length="367" mass="39989">MDNDGRLDWRKVGYHARSAFAVLLSLSIIIGGGWFVYDRANDAYVAWRTADDYAGEGTGEEVQVLIPRGAGVNQIGDILVEAGVVKSIKAFRKAAQESGESDQLSYGRFNLTKELPAQTAFEMLLDPENMVVLTVTFPEGTPNSQQWDIITRDLEVPADAIAAAAANIDYFDLPEYAEGNLEGFLFPSTYNVAEPPNPSWIMASQVRQFKTVAERLSLEGRAEELGYTPLEVVTIASIVAREVSTPTDQPMVAGVIYNRLAQGMKLQMDSTVHYALGKYGKVTTTAEDRANPSPYNTYYHEGLPPAPISNPGLTALEAAITPATTDALFFVTVDLDTGETRFAATAEEHAANVALFQQWCQANTGRC</sequence>
<dbReference type="AlphaFoldDB" id="A0A1Q2CIT3"/>
<keyword evidence="5 7" id="KW-0456">Lyase</keyword>
<comment type="similarity">
    <text evidence="7">Belongs to the transglycosylase MltG family.</text>
</comment>
<reference evidence="8 9" key="1">
    <citation type="journal article" date="2016" name="Int. J. Syst. Evol. Microbiol.">
        <title>Tessaracoccus flavus sp. nov., isolated from the drainage system of a lindane-producing factory.</title>
        <authorList>
            <person name="Kumari R."/>
            <person name="Singh P."/>
            <person name="Schumann P."/>
            <person name="Lal R."/>
        </authorList>
    </citation>
    <scope>NUCLEOTIDE SEQUENCE [LARGE SCALE GENOMIC DNA]</scope>
    <source>
        <strain evidence="8 9">RP1T</strain>
    </source>
</reference>
<evidence type="ECO:0000256" key="5">
    <source>
        <dbReference type="ARBA" id="ARBA00023239"/>
    </source>
</evidence>
<keyword evidence="2 7" id="KW-0812">Transmembrane</keyword>
<dbReference type="Pfam" id="PF02618">
    <property type="entry name" value="YceG"/>
    <property type="match status" value="1"/>
</dbReference>
<keyword evidence="1 7" id="KW-1003">Cell membrane</keyword>
<evidence type="ECO:0000256" key="4">
    <source>
        <dbReference type="ARBA" id="ARBA00023136"/>
    </source>
</evidence>
<protein>
    <recommendedName>
        <fullName evidence="7">Endolytic murein transglycosylase</fullName>
        <ecNumber evidence="7">4.2.2.29</ecNumber>
    </recommendedName>
    <alternativeName>
        <fullName evidence="7">Peptidoglycan lytic transglycosylase</fullName>
    </alternativeName>
    <alternativeName>
        <fullName evidence="7">Peptidoglycan polymerization terminase</fullName>
    </alternativeName>
</protein>
<keyword evidence="3 7" id="KW-1133">Transmembrane helix</keyword>
<organism evidence="8 9">
    <name type="scientific">Tessaracoccus flavus</name>
    <dbReference type="NCBI Taxonomy" id="1610493"/>
    <lineage>
        <taxon>Bacteria</taxon>
        <taxon>Bacillati</taxon>
        <taxon>Actinomycetota</taxon>
        <taxon>Actinomycetes</taxon>
        <taxon>Propionibacteriales</taxon>
        <taxon>Propionibacteriaceae</taxon>
        <taxon>Tessaracoccus</taxon>
    </lineage>
</organism>
<keyword evidence="6 7" id="KW-0961">Cell wall biogenesis/degradation</keyword>
<dbReference type="EMBL" id="CP019605">
    <property type="protein sequence ID" value="AQP46048.1"/>
    <property type="molecule type" value="Genomic_DNA"/>
</dbReference>
<comment type="function">
    <text evidence="7">Functions as a peptidoglycan terminase that cleaves nascent peptidoglycan strands endolytically to terminate their elongation.</text>
</comment>
<comment type="catalytic activity">
    <reaction evidence="7">
        <text>a peptidoglycan chain = a peptidoglycan chain with N-acetyl-1,6-anhydromuramyl-[peptide] at the reducing end + a peptidoglycan chain with N-acetylglucosamine at the non-reducing end.</text>
        <dbReference type="EC" id="4.2.2.29"/>
    </reaction>
</comment>
<dbReference type="Gene3D" id="3.30.1490.480">
    <property type="entry name" value="Endolytic murein transglycosylase"/>
    <property type="match status" value="1"/>
</dbReference>
<evidence type="ECO:0000313" key="8">
    <source>
        <dbReference type="EMBL" id="AQP46048.1"/>
    </source>
</evidence>
<accession>A0A1Q2CIT3</accession>
<proteinExistence type="inferred from homology"/>
<dbReference type="GO" id="GO:0071555">
    <property type="term" value="P:cell wall organization"/>
    <property type="evidence" value="ECO:0007669"/>
    <property type="project" value="UniProtKB-KW"/>
</dbReference>
<evidence type="ECO:0000256" key="2">
    <source>
        <dbReference type="ARBA" id="ARBA00022692"/>
    </source>
</evidence>
<evidence type="ECO:0000256" key="7">
    <source>
        <dbReference type="HAMAP-Rule" id="MF_02065"/>
    </source>
</evidence>
<dbReference type="CDD" id="cd08010">
    <property type="entry name" value="MltG_like"/>
    <property type="match status" value="1"/>
</dbReference>
<name>A0A1Q2CIT3_9ACTN</name>
<dbReference type="GO" id="GO:0009252">
    <property type="term" value="P:peptidoglycan biosynthetic process"/>
    <property type="evidence" value="ECO:0007669"/>
    <property type="project" value="UniProtKB-UniRule"/>
</dbReference>
<dbReference type="PANTHER" id="PTHR30518:SF2">
    <property type="entry name" value="ENDOLYTIC MUREIN TRANSGLYCOSYLASE"/>
    <property type="match status" value="1"/>
</dbReference>
<dbReference type="PANTHER" id="PTHR30518">
    <property type="entry name" value="ENDOLYTIC MUREIN TRANSGLYCOSYLASE"/>
    <property type="match status" value="1"/>
</dbReference>